<dbReference type="InterPro" id="IPR011712">
    <property type="entry name" value="Sig_transdc_His_kin_sub3_dim/P"/>
</dbReference>
<dbReference type="InterPro" id="IPR050482">
    <property type="entry name" value="Sensor_HK_TwoCompSys"/>
</dbReference>
<evidence type="ECO:0000256" key="2">
    <source>
        <dbReference type="ARBA" id="ARBA00012438"/>
    </source>
</evidence>
<feature type="coiled-coil region" evidence="9">
    <location>
        <begin position="362"/>
        <end position="389"/>
    </location>
</feature>
<sequence length="644" mass="74514">MKIRLFILTFFFSFTNFYCQEIDSLLISAKKTNNDSIIAEAYNKVGFKYIFSDKKKALKIITEGEEFTKKANYKFGFIKLTNTHGIYFDVIGIKDSANYYFSKSLELSIENNFKSLESKCLNNLGMYNWNQGYFNKVLDYFFKSLQLEEELNNELNKANPLSNIGLIYQEMFLTDKALEYHFKALKIREKYNDETKIGLSLNNIAVCYKIMKQYEKAIIYLKKSLEISVKTNDFINQISINDNLGNIYNINKNYELAIKHYLASINISDKKQYKESKKISSYSNLVALYNKINLPKKALFYSDLAFKILKKHPEDIYLASDLHFHSAESFFRIGNYKKGNFLAEKNIRLKDSLFSLNNAKEIANLETKYQTIKKEKEIAIQKEQLLEQELAIKNRNLYAILLASALLILGIIFFAVYKRNQLKKKQLQKEIDLKDALATIKTQNRLQEQRLRISRDLHDNIGSQLTFIISSVDNLKYVSKNANEKLKDKLAGISSFTTETIYELRDTIWAMNKSEITIEDLHTRILSFVEKAKIATENVEFTVNYTINKNEAFSSLEGMNIFRVVQEAVNNSIKYAEASKIEIKIDKKENQFLISVIDNGIGFDINSVELGNGLSNMEKRMSEIGGKLKIISIIEKGTEIKIIL</sequence>
<evidence type="ECO:0000256" key="5">
    <source>
        <dbReference type="ARBA" id="ARBA00022741"/>
    </source>
</evidence>
<organism evidence="12 13">
    <name type="scientific">Polaribacter haliotis</name>
    <dbReference type="NCBI Taxonomy" id="1888915"/>
    <lineage>
        <taxon>Bacteria</taxon>
        <taxon>Pseudomonadati</taxon>
        <taxon>Bacteroidota</taxon>
        <taxon>Flavobacteriia</taxon>
        <taxon>Flavobacteriales</taxon>
        <taxon>Flavobacteriaceae</taxon>
    </lineage>
</organism>
<dbReference type="InterPro" id="IPR019734">
    <property type="entry name" value="TPR_rpt"/>
</dbReference>
<dbReference type="Gene3D" id="3.30.565.10">
    <property type="entry name" value="Histidine kinase-like ATPase, C-terminal domain"/>
    <property type="match status" value="1"/>
</dbReference>
<comment type="catalytic activity">
    <reaction evidence="1">
        <text>ATP + protein L-histidine = ADP + protein N-phospho-L-histidine.</text>
        <dbReference type="EC" id="2.7.13.3"/>
    </reaction>
</comment>
<keyword evidence="10" id="KW-1133">Transmembrane helix</keyword>
<evidence type="ECO:0000313" key="12">
    <source>
        <dbReference type="EMBL" id="QOD60178.1"/>
    </source>
</evidence>
<dbReference type="Gene3D" id="1.25.40.10">
    <property type="entry name" value="Tetratricopeptide repeat domain"/>
    <property type="match status" value="2"/>
</dbReference>
<dbReference type="AlphaFoldDB" id="A0A7L8ADV6"/>
<dbReference type="InterPro" id="IPR003594">
    <property type="entry name" value="HATPase_dom"/>
</dbReference>
<dbReference type="Pfam" id="PF13181">
    <property type="entry name" value="TPR_8"/>
    <property type="match status" value="1"/>
</dbReference>
<dbReference type="EC" id="2.7.13.3" evidence="2"/>
<dbReference type="InterPro" id="IPR005467">
    <property type="entry name" value="His_kinase_dom"/>
</dbReference>
<dbReference type="SUPFAM" id="SSF48452">
    <property type="entry name" value="TPR-like"/>
    <property type="match status" value="1"/>
</dbReference>
<keyword evidence="4" id="KW-0808">Transferase</keyword>
<dbReference type="Pfam" id="PF13424">
    <property type="entry name" value="TPR_12"/>
    <property type="match status" value="1"/>
</dbReference>
<evidence type="ECO:0000256" key="7">
    <source>
        <dbReference type="ARBA" id="ARBA00022840"/>
    </source>
</evidence>
<gene>
    <name evidence="12" type="ORF">H9I45_12620</name>
</gene>
<keyword evidence="6 12" id="KW-0418">Kinase</keyword>
<dbReference type="Gene3D" id="1.20.5.1930">
    <property type="match status" value="1"/>
</dbReference>
<keyword evidence="10" id="KW-0472">Membrane</keyword>
<dbReference type="InterPro" id="IPR036890">
    <property type="entry name" value="HATPase_C_sf"/>
</dbReference>
<evidence type="ECO:0000256" key="6">
    <source>
        <dbReference type="ARBA" id="ARBA00022777"/>
    </source>
</evidence>
<evidence type="ECO:0000256" key="4">
    <source>
        <dbReference type="ARBA" id="ARBA00022679"/>
    </source>
</evidence>
<evidence type="ECO:0000256" key="8">
    <source>
        <dbReference type="ARBA" id="ARBA00023012"/>
    </source>
</evidence>
<evidence type="ECO:0000313" key="13">
    <source>
        <dbReference type="Proteomes" id="UP000516764"/>
    </source>
</evidence>
<keyword evidence="13" id="KW-1185">Reference proteome</keyword>
<feature type="transmembrane region" description="Helical" evidence="10">
    <location>
        <begin position="397"/>
        <end position="417"/>
    </location>
</feature>
<dbReference type="GO" id="GO:0046983">
    <property type="term" value="F:protein dimerization activity"/>
    <property type="evidence" value="ECO:0007669"/>
    <property type="project" value="InterPro"/>
</dbReference>
<dbReference type="OrthoDB" id="9778366at2"/>
<dbReference type="RefSeq" id="WP_088353813.1">
    <property type="nucleotide sequence ID" value="NZ_CP061813.1"/>
</dbReference>
<dbReference type="PANTHER" id="PTHR24421">
    <property type="entry name" value="NITRATE/NITRITE SENSOR PROTEIN NARX-RELATED"/>
    <property type="match status" value="1"/>
</dbReference>
<keyword evidence="10" id="KW-0812">Transmembrane</keyword>
<reference evidence="12 13" key="1">
    <citation type="journal article" date="2016" name="Int. J. Syst. Evol. Microbiol.">
        <title>Polaribacter haliotis sp. nov., isolated from the gut of abalone Haliotis discus hannai.</title>
        <authorList>
            <person name="Kim Y.O."/>
            <person name="Park I.S."/>
            <person name="Park S."/>
            <person name="Nam B.H."/>
            <person name="Park J.M."/>
            <person name="Kim D.G."/>
            <person name="Yoon J.H."/>
        </authorList>
    </citation>
    <scope>NUCLEOTIDE SEQUENCE [LARGE SCALE GENOMIC DNA]</scope>
    <source>
        <strain evidence="12 13">KCTC 52418</strain>
    </source>
</reference>
<dbReference type="GO" id="GO:0000155">
    <property type="term" value="F:phosphorelay sensor kinase activity"/>
    <property type="evidence" value="ECO:0007669"/>
    <property type="project" value="InterPro"/>
</dbReference>
<evidence type="ECO:0000259" key="11">
    <source>
        <dbReference type="PROSITE" id="PS50109"/>
    </source>
</evidence>
<dbReference type="GO" id="GO:0005524">
    <property type="term" value="F:ATP binding"/>
    <property type="evidence" value="ECO:0007669"/>
    <property type="project" value="UniProtKB-KW"/>
</dbReference>
<dbReference type="SMART" id="SM00028">
    <property type="entry name" value="TPR"/>
    <property type="match status" value="4"/>
</dbReference>
<evidence type="ECO:0000256" key="3">
    <source>
        <dbReference type="ARBA" id="ARBA00022553"/>
    </source>
</evidence>
<dbReference type="PROSITE" id="PS50109">
    <property type="entry name" value="HIS_KIN"/>
    <property type="match status" value="1"/>
</dbReference>
<protein>
    <recommendedName>
        <fullName evidence="2">histidine kinase</fullName>
        <ecNumber evidence="2">2.7.13.3</ecNumber>
    </recommendedName>
</protein>
<evidence type="ECO:0000256" key="9">
    <source>
        <dbReference type="SAM" id="Coils"/>
    </source>
</evidence>
<accession>A0A7L8ADV6</accession>
<evidence type="ECO:0000256" key="10">
    <source>
        <dbReference type="SAM" id="Phobius"/>
    </source>
</evidence>
<dbReference type="GO" id="GO:0016020">
    <property type="term" value="C:membrane"/>
    <property type="evidence" value="ECO:0007669"/>
    <property type="project" value="InterPro"/>
</dbReference>
<dbReference type="Pfam" id="PF07730">
    <property type="entry name" value="HisKA_3"/>
    <property type="match status" value="1"/>
</dbReference>
<dbReference type="CDD" id="cd16917">
    <property type="entry name" value="HATPase_UhpB-NarQ-NarX-like"/>
    <property type="match status" value="1"/>
</dbReference>
<evidence type="ECO:0000256" key="1">
    <source>
        <dbReference type="ARBA" id="ARBA00000085"/>
    </source>
</evidence>
<dbReference type="InterPro" id="IPR011990">
    <property type="entry name" value="TPR-like_helical_dom_sf"/>
</dbReference>
<dbReference type="Proteomes" id="UP000516764">
    <property type="component" value="Chromosome"/>
</dbReference>
<dbReference type="KEGG" id="phal:H9I45_12620"/>
<proteinExistence type="predicted"/>
<dbReference type="EMBL" id="CP061813">
    <property type="protein sequence ID" value="QOD60178.1"/>
    <property type="molecule type" value="Genomic_DNA"/>
</dbReference>
<keyword evidence="8" id="KW-0902">Two-component regulatory system</keyword>
<feature type="domain" description="Histidine kinase" evidence="11">
    <location>
        <begin position="456"/>
        <end position="644"/>
    </location>
</feature>
<dbReference type="SUPFAM" id="SSF55874">
    <property type="entry name" value="ATPase domain of HSP90 chaperone/DNA topoisomerase II/histidine kinase"/>
    <property type="match status" value="1"/>
</dbReference>
<dbReference type="PANTHER" id="PTHR24421:SF10">
    <property type="entry name" value="NITRATE_NITRITE SENSOR PROTEIN NARQ"/>
    <property type="match status" value="1"/>
</dbReference>
<keyword evidence="9" id="KW-0175">Coiled coil</keyword>
<dbReference type="Pfam" id="PF02518">
    <property type="entry name" value="HATPase_c"/>
    <property type="match status" value="1"/>
</dbReference>
<keyword evidence="7" id="KW-0067">ATP-binding</keyword>
<name>A0A7L8ADV6_9FLAO</name>
<keyword evidence="5" id="KW-0547">Nucleotide-binding</keyword>
<keyword evidence="3" id="KW-0597">Phosphoprotein</keyword>